<evidence type="ECO:0000313" key="3">
    <source>
        <dbReference type="EMBL" id="MBT9281054.1"/>
    </source>
</evidence>
<dbReference type="Pfam" id="PF07833">
    <property type="entry name" value="Cu_amine_oxidN1"/>
    <property type="match status" value="1"/>
</dbReference>
<comment type="caution">
    <text evidence="3">The sequence shown here is derived from an EMBL/GenBank/DDBJ whole genome shotgun (WGS) entry which is preliminary data.</text>
</comment>
<evidence type="ECO:0000256" key="1">
    <source>
        <dbReference type="SAM" id="SignalP"/>
    </source>
</evidence>
<feature type="chain" id="PRO_5037336120" evidence="1">
    <location>
        <begin position="30"/>
        <end position="727"/>
    </location>
</feature>
<evidence type="ECO:0000313" key="4">
    <source>
        <dbReference type="Proteomes" id="UP000748108"/>
    </source>
</evidence>
<accession>A0A947CTK6</accession>
<name>A0A947CTK6_HYDSH</name>
<feature type="domain" description="Copper amine oxidase-like N-terminal" evidence="2">
    <location>
        <begin position="613"/>
        <end position="721"/>
    </location>
</feature>
<dbReference type="AlphaFoldDB" id="A0A947CTK6"/>
<dbReference type="SUPFAM" id="SSF55383">
    <property type="entry name" value="Copper amine oxidase, domain N"/>
    <property type="match status" value="2"/>
</dbReference>
<reference evidence="3" key="1">
    <citation type="journal article" date="2021" name="Microbiology">
        <title>Metagenomic Analysis of the Microbial Community in the Underground Coal Fire Area (Kemerovo Region, Russia) Revealed Predominance of Thermophilic Members of the Phyla Deinococcus-thermus, Aquificae, and Firmicutes.</title>
        <authorList>
            <person name="Kadnikov V."/>
            <person name="Mardanov A.V."/>
            <person name="Beletsky A.V."/>
            <person name="Karnachuk O.V."/>
            <person name="Ravin N.V."/>
        </authorList>
    </citation>
    <scope>NUCLEOTIDE SEQUENCE</scope>
    <source>
        <strain evidence="3">RBS10-49</strain>
    </source>
</reference>
<evidence type="ECO:0000259" key="2">
    <source>
        <dbReference type="Pfam" id="PF07833"/>
    </source>
</evidence>
<protein>
    <submittedName>
        <fullName evidence="3">Copper amine oxidase N-terminal domain-containing protein</fullName>
    </submittedName>
</protein>
<proteinExistence type="predicted"/>
<dbReference type="EMBL" id="JAHHQF010000001">
    <property type="protein sequence ID" value="MBT9281054.1"/>
    <property type="molecule type" value="Genomic_DNA"/>
</dbReference>
<feature type="signal peptide" evidence="1">
    <location>
        <begin position="1"/>
        <end position="29"/>
    </location>
</feature>
<sequence>MKGSKALSIVLTLALVLVFLPVGAFTASAAGTVTWAPTGNLKVFPNKNLKDQVIEISLKIDPWTAQSKAVLYLEDDGGNQFAVDPNNTTSSNNALTIKPNTNNKVIEYDTGANPTNQPYYDTLTIKFPNTDQIGTGNLYLVVEGLSGQFVNDKVIVGKFEKLAGNVRVVSSSAFGEDQSGKVTFNISEPSAGTFAANDKIVVKLPDGFEWSSALVAGSVTSISGPNNIVGSGSGDVVISASGRDLTIEIKTATGTQINPDRYIFNFDAKVAVADKNVASKGDVTAYVIGASPSTVVVGKYGDYQVKVSGDDQQELWAGRKVEDYQRVGKIVLDEMLPGTLVAGRTITITLPSGSWWDVDINNLKTDTKGNFKLDASGHIDYPGNAAKLKFVKFDKVNSDEKKYRVAVFEVVSGSAKAGKTVIPVQKVAVDAGFKDEELKVSVGGTAGANGEAVIAKIKQFVEVKANNKTEVFIGAREQAAGDIVIKELYPGMIRSGQVITIDAGDFTVRFDAATAEVVEGDLVIGKVTLSNNNKKIEIPVRKASTKESTIVVKGIKVTIDRTAPEGDEDSSVDGTALFDYGSKAVAAYKIVTPADRTRTVTAKFTIDSMKYIVDGQEKAMDVAPFIKDNRTFVPVKYVAEALGVKESDIIWNPYAKSVTIFKGDRVIQMKIGSKTLLVNGATLEMDTAPEIKDARTVLPIAWVAKALNVDYVWNDAERSVEFNYVAR</sequence>
<gene>
    <name evidence="3" type="ORF">KM312_00010</name>
</gene>
<dbReference type="Gene3D" id="3.30.457.10">
    <property type="entry name" value="Copper amine oxidase-like, N-terminal domain"/>
    <property type="match status" value="2"/>
</dbReference>
<dbReference type="InterPro" id="IPR012854">
    <property type="entry name" value="Cu_amine_oxidase-like_N"/>
</dbReference>
<organism evidence="3 4">
    <name type="scientific">Hydrogenibacillus schlegelii</name>
    <name type="common">Bacillus schlegelii</name>
    <dbReference type="NCBI Taxonomy" id="1484"/>
    <lineage>
        <taxon>Bacteria</taxon>
        <taxon>Bacillati</taxon>
        <taxon>Bacillota</taxon>
        <taxon>Bacilli</taxon>
        <taxon>Bacillales</taxon>
        <taxon>Bacillales Family X. Incertae Sedis</taxon>
        <taxon>Hydrogenibacillus</taxon>
    </lineage>
</organism>
<dbReference type="InterPro" id="IPR036582">
    <property type="entry name" value="Mao_N_sf"/>
</dbReference>
<keyword evidence="1" id="KW-0732">Signal</keyword>
<dbReference type="Proteomes" id="UP000748108">
    <property type="component" value="Unassembled WGS sequence"/>
</dbReference>